<dbReference type="InParanoid" id="A0A1Y2GJK8"/>
<dbReference type="AlphaFoldDB" id="A0A1Y2GJK8"/>
<evidence type="ECO:0000256" key="1">
    <source>
        <dbReference type="SAM" id="SignalP"/>
    </source>
</evidence>
<dbReference type="Gene3D" id="2.60.20.10">
    <property type="entry name" value="Crystallins"/>
    <property type="match status" value="1"/>
</dbReference>
<feature type="chain" id="PRO_5012802042" evidence="1">
    <location>
        <begin position="25"/>
        <end position="159"/>
    </location>
</feature>
<dbReference type="EMBL" id="MCFF01000027">
    <property type="protein sequence ID" value="ORZ11635.1"/>
    <property type="molecule type" value="Genomic_DNA"/>
</dbReference>
<dbReference type="Proteomes" id="UP000193648">
    <property type="component" value="Unassembled WGS sequence"/>
</dbReference>
<evidence type="ECO:0000313" key="3">
    <source>
        <dbReference type="Proteomes" id="UP000193648"/>
    </source>
</evidence>
<organism evidence="2 3">
    <name type="scientific">Lobosporangium transversale</name>
    <dbReference type="NCBI Taxonomy" id="64571"/>
    <lineage>
        <taxon>Eukaryota</taxon>
        <taxon>Fungi</taxon>
        <taxon>Fungi incertae sedis</taxon>
        <taxon>Mucoromycota</taxon>
        <taxon>Mortierellomycotina</taxon>
        <taxon>Mortierellomycetes</taxon>
        <taxon>Mortierellales</taxon>
        <taxon>Mortierellaceae</taxon>
        <taxon>Lobosporangium</taxon>
    </lineage>
</organism>
<sequence>MHSIFRTIILGIITLALLHRQVSAQHSHAVFWEHSFYGGRCLMCPIYEYNRCYTIDMSGKGLGGVSSFSFFNNDFLKNKFAITFYDNSFCSGNWFRKSRRINPLTGYELDNMAGYNDRVISFKIADYELSNTQGYNEVGEAPTYSECWEGDAKKHCAGP</sequence>
<keyword evidence="3" id="KW-1185">Reference proteome</keyword>
<reference evidence="2 3" key="1">
    <citation type="submission" date="2016-07" db="EMBL/GenBank/DDBJ databases">
        <title>Pervasive Adenine N6-methylation of Active Genes in Fungi.</title>
        <authorList>
            <consortium name="DOE Joint Genome Institute"/>
            <person name="Mondo S.J."/>
            <person name="Dannebaum R.O."/>
            <person name="Kuo R.C."/>
            <person name="Labutti K."/>
            <person name="Haridas S."/>
            <person name="Kuo A."/>
            <person name="Salamov A."/>
            <person name="Ahrendt S.R."/>
            <person name="Lipzen A."/>
            <person name="Sullivan W."/>
            <person name="Andreopoulos W.B."/>
            <person name="Clum A."/>
            <person name="Lindquist E."/>
            <person name="Daum C."/>
            <person name="Ramamoorthy G.K."/>
            <person name="Gryganskyi A."/>
            <person name="Culley D."/>
            <person name="Magnuson J.K."/>
            <person name="James T.Y."/>
            <person name="O'Malley M.A."/>
            <person name="Stajich J.E."/>
            <person name="Spatafora J.W."/>
            <person name="Visel A."/>
            <person name="Grigoriev I.V."/>
        </authorList>
    </citation>
    <scope>NUCLEOTIDE SEQUENCE [LARGE SCALE GENOMIC DNA]</scope>
    <source>
        <strain evidence="2 3">NRRL 3116</strain>
    </source>
</reference>
<feature type="signal peptide" evidence="1">
    <location>
        <begin position="1"/>
        <end position="24"/>
    </location>
</feature>
<protein>
    <submittedName>
        <fullName evidence="2">Uncharacterized protein</fullName>
    </submittedName>
</protein>
<evidence type="ECO:0000313" key="2">
    <source>
        <dbReference type="EMBL" id="ORZ11635.1"/>
    </source>
</evidence>
<accession>A0A1Y2GJK8</accession>
<proteinExistence type="predicted"/>
<name>A0A1Y2GJK8_9FUNG</name>
<comment type="caution">
    <text evidence="2">The sequence shown here is derived from an EMBL/GenBank/DDBJ whole genome shotgun (WGS) entry which is preliminary data.</text>
</comment>
<dbReference type="RefSeq" id="XP_021879732.1">
    <property type="nucleotide sequence ID" value="XM_022024686.1"/>
</dbReference>
<dbReference type="GeneID" id="33566530"/>
<dbReference type="OrthoDB" id="2347889at2759"/>
<gene>
    <name evidence="2" type="ORF">BCR41DRAFT_356675</name>
</gene>
<keyword evidence="1" id="KW-0732">Signal</keyword>